<dbReference type="Proteomes" id="UP000321464">
    <property type="component" value="Unassembled WGS sequence"/>
</dbReference>
<proteinExistence type="predicted"/>
<name>A0A512APT3_9SPHN</name>
<sequence length="238" mass="25286">MRYIIVTGALSMLLAGCGPVSEQFTDQATKACQRAEVQDVVGKEVRNQMLSQADGNRLFWAAMVGIDFAKAFEDARVRFSDVGTYTPTALITGTRLQQVVCGGSMQIDASSTRFGQDIITMPHLRWSINFTEPTDDPEHASFTIAIDKQSIGNGLLVNGAPPQSQSRDDQPEAAKEESGPPPDQALGDAQSAEEAAAQAKTSADDAAKDAREAAAAAVEKPSAQGSPSEDDLYAPHNN</sequence>
<feature type="region of interest" description="Disordered" evidence="1">
    <location>
        <begin position="153"/>
        <end position="238"/>
    </location>
</feature>
<accession>A0A512APT3</accession>
<evidence type="ECO:0008006" key="4">
    <source>
        <dbReference type="Google" id="ProtNLM"/>
    </source>
</evidence>
<reference evidence="2 3" key="1">
    <citation type="submission" date="2019-07" db="EMBL/GenBank/DDBJ databases">
        <title>Whole genome shotgun sequence of Novosphingobium sediminis NBRC 106119.</title>
        <authorList>
            <person name="Hosoyama A."/>
            <person name="Uohara A."/>
            <person name="Ohji S."/>
            <person name="Ichikawa N."/>
        </authorList>
    </citation>
    <scope>NUCLEOTIDE SEQUENCE [LARGE SCALE GENOMIC DNA]</scope>
    <source>
        <strain evidence="2 3">NBRC 106119</strain>
    </source>
</reference>
<feature type="compositionally biased region" description="Basic and acidic residues" evidence="1">
    <location>
        <begin position="202"/>
        <end position="212"/>
    </location>
</feature>
<keyword evidence="3" id="KW-1185">Reference proteome</keyword>
<gene>
    <name evidence="2" type="ORF">NSE01_35450</name>
</gene>
<protein>
    <recommendedName>
        <fullName evidence="4">Lipoprotein</fullName>
    </recommendedName>
</protein>
<dbReference type="AlphaFoldDB" id="A0A512APT3"/>
<dbReference type="RefSeq" id="WP_147161021.1">
    <property type="nucleotide sequence ID" value="NZ_BJYR01000025.1"/>
</dbReference>
<organism evidence="2 3">
    <name type="scientific">Novosphingobium sediminis</name>
    <dbReference type="NCBI Taxonomy" id="707214"/>
    <lineage>
        <taxon>Bacteria</taxon>
        <taxon>Pseudomonadati</taxon>
        <taxon>Pseudomonadota</taxon>
        <taxon>Alphaproteobacteria</taxon>
        <taxon>Sphingomonadales</taxon>
        <taxon>Sphingomonadaceae</taxon>
        <taxon>Novosphingobium</taxon>
    </lineage>
</organism>
<dbReference type="EMBL" id="BJYR01000025">
    <property type="protein sequence ID" value="GEO01713.1"/>
    <property type="molecule type" value="Genomic_DNA"/>
</dbReference>
<dbReference type="OrthoDB" id="7508086at2"/>
<evidence type="ECO:0000313" key="3">
    <source>
        <dbReference type="Proteomes" id="UP000321464"/>
    </source>
</evidence>
<comment type="caution">
    <text evidence="2">The sequence shown here is derived from an EMBL/GenBank/DDBJ whole genome shotgun (WGS) entry which is preliminary data.</text>
</comment>
<evidence type="ECO:0000313" key="2">
    <source>
        <dbReference type="EMBL" id="GEO01713.1"/>
    </source>
</evidence>
<dbReference type="PROSITE" id="PS51257">
    <property type="entry name" value="PROKAR_LIPOPROTEIN"/>
    <property type="match status" value="1"/>
</dbReference>
<feature type="compositionally biased region" description="Basic and acidic residues" evidence="1">
    <location>
        <begin position="166"/>
        <end position="178"/>
    </location>
</feature>
<feature type="compositionally biased region" description="Low complexity" evidence="1">
    <location>
        <begin position="188"/>
        <end position="201"/>
    </location>
</feature>
<evidence type="ECO:0000256" key="1">
    <source>
        <dbReference type="SAM" id="MobiDB-lite"/>
    </source>
</evidence>